<protein>
    <submittedName>
        <fullName evidence="2">DUF1837 domain-containing protein</fullName>
    </submittedName>
</protein>
<gene>
    <name evidence="2" type="ORF">GCK47_17995</name>
</gene>
<reference evidence="2 3" key="1">
    <citation type="submission" date="2019-10" db="EMBL/GenBank/DDBJ databases">
        <title>Roseburia spp. ameliorate alcoholic fatty liver via restoration of gut barrier function.</title>
        <authorList>
            <person name="Seo B."/>
            <person name="Ko G."/>
        </authorList>
    </citation>
    <scope>NUCLEOTIDE SEQUENCE [LARGE SCALE GENOMIC DNA]</scope>
    <source>
        <strain evidence="2 3">SNUG30017</strain>
    </source>
</reference>
<dbReference type="Proteomes" id="UP000479531">
    <property type="component" value="Unassembled WGS sequence"/>
</dbReference>
<dbReference type="Pfam" id="PF08878">
    <property type="entry name" value="HamA"/>
    <property type="match status" value="1"/>
</dbReference>
<dbReference type="AlphaFoldDB" id="A0A6L6XKQ5"/>
<sequence>MSIAEEYRNIYNRYVSKDLKQELAIYEIEQGINNYQPLSHNCRQKCSGKCDHQCYKSLGKLMRKNIIFYCYGEDEIVTNFKNNLFSDLEKATKSAYRLRLPQRQPNQDGLPSEVLLDALIQSLIPNAYKMAVRTIFRQDDNNEIKGYDLTYFTNIQGTITLWLGQAKLGSKQYCKNGILEDLKNKYTDLYMAKQIYFLADKPSGLTEEGKQIANLLNRLNMLNACEDDSNRAKQLIQFLKTQNIDICIPCLLAYDKAGVYADFTKLESKMKSEMVWAKGIFEKYFKFAGIEPKMIFFIFPIDDIEALRGDDGFYEGLC</sequence>
<evidence type="ECO:0000259" key="1">
    <source>
        <dbReference type="Pfam" id="PF08878"/>
    </source>
</evidence>
<organism evidence="2 3">
    <name type="scientific">Roseburia intestinalis</name>
    <dbReference type="NCBI Taxonomy" id="166486"/>
    <lineage>
        <taxon>Bacteria</taxon>
        <taxon>Bacillati</taxon>
        <taxon>Bacillota</taxon>
        <taxon>Clostridia</taxon>
        <taxon>Lachnospirales</taxon>
        <taxon>Lachnospiraceae</taxon>
        <taxon>Roseburia</taxon>
    </lineage>
</organism>
<dbReference type="EMBL" id="WGGT01000046">
    <property type="protein sequence ID" value="MVQ47512.1"/>
    <property type="molecule type" value="Genomic_DNA"/>
</dbReference>
<proteinExistence type="predicted"/>
<evidence type="ECO:0000313" key="3">
    <source>
        <dbReference type="Proteomes" id="UP000479531"/>
    </source>
</evidence>
<comment type="caution">
    <text evidence="2">The sequence shown here is derived from an EMBL/GenBank/DDBJ whole genome shotgun (WGS) entry which is preliminary data.</text>
</comment>
<name>A0A6L6XKQ5_9FIRM</name>
<dbReference type="InterPro" id="IPR014976">
    <property type="entry name" value="AbpA_HamA_C"/>
</dbReference>
<feature type="domain" description="Anti-bacteriophage protein A/HamA C-terminal" evidence="1">
    <location>
        <begin position="52"/>
        <end position="308"/>
    </location>
</feature>
<dbReference type="RefSeq" id="WP_157351175.1">
    <property type="nucleotide sequence ID" value="NZ_WGGT01000046.1"/>
</dbReference>
<accession>A0A6L6XKQ5</accession>
<evidence type="ECO:0000313" key="2">
    <source>
        <dbReference type="EMBL" id="MVQ47512.1"/>
    </source>
</evidence>